<evidence type="ECO:0000313" key="4">
    <source>
        <dbReference type="EMBL" id="GBL93263.1"/>
    </source>
</evidence>
<proteinExistence type="predicted"/>
<keyword evidence="5" id="KW-1185">Reference proteome</keyword>
<dbReference type="GO" id="GO:0005739">
    <property type="term" value="C:mitochondrion"/>
    <property type="evidence" value="ECO:0007669"/>
    <property type="project" value="TreeGrafter"/>
</dbReference>
<dbReference type="AlphaFoldDB" id="A0A4Y2BMS0"/>
<keyword evidence="3" id="KW-0408">Iron</keyword>
<dbReference type="CDD" id="cd20289">
    <property type="entry name" value="cupin_ADO"/>
    <property type="match status" value="1"/>
</dbReference>
<keyword evidence="1" id="KW-0479">Metal-binding</keyword>
<dbReference type="OrthoDB" id="271433at2759"/>
<gene>
    <name evidence="4" type="primary">Ado_0</name>
    <name evidence="4" type="ORF">AVEN_42696_1</name>
</gene>
<protein>
    <submittedName>
        <fullName evidence="4">2-aminoethanethiol dioxygenase</fullName>
    </submittedName>
</protein>
<dbReference type="Gene3D" id="2.60.120.10">
    <property type="entry name" value="Jelly Rolls"/>
    <property type="match status" value="1"/>
</dbReference>
<dbReference type="PANTHER" id="PTHR22966">
    <property type="entry name" value="2-AMINOETHANETHIOL DIOXYGENASE"/>
    <property type="match status" value="1"/>
</dbReference>
<dbReference type="Proteomes" id="UP000499080">
    <property type="component" value="Unassembled WGS sequence"/>
</dbReference>
<reference evidence="4 5" key="1">
    <citation type="journal article" date="2019" name="Sci. Rep.">
        <title>Orb-weaving spider Araneus ventricosus genome elucidates the spidroin gene catalogue.</title>
        <authorList>
            <person name="Kono N."/>
            <person name="Nakamura H."/>
            <person name="Ohtoshi R."/>
            <person name="Moran D.A.P."/>
            <person name="Shinohara A."/>
            <person name="Yoshida Y."/>
            <person name="Fujiwara M."/>
            <person name="Mori M."/>
            <person name="Tomita M."/>
            <person name="Arakawa K."/>
        </authorList>
    </citation>
    <scope>NUCLEOTIDE SEQUENCE [LARGE SCALE GENOMIC DNA]</scope>
</reference>
<keyword evidence="2" id="KW-0560">Oxidoreductase</keyword>
<dbReference type="PANTHER" id="PTHR22966:SF61">
    <property type="entry name" value="2-AMINOETHANETHIOL DIOXYGENASE"/>
    <property type="match status" value="1"/>
</dbReference>
<name>A0A4Y2BMS0_ARAVE</name>
<evidence type="ECO:0000256" key="2">
    <source>
        <dbReference type="ARBA" id="ARBA00023002"/>
    </source>
</evidence>
<dbReference type="Pfam" id="PF07847">
    <property type="entry name" value="PCO_ADO"/>
    <property type="match status" value="1"/>
</dbReference>
<dbReference type="InterPro" id="IPR011051">
    <property type="entry name" value="RmlC_Cupin_sf"/>
</dbReference>
<dbReference type="GO" id="GO:0046872">
    <property type="term" value="F:metal ion binding"/>
    <property type="evidence" value="ECO:0007669"/>
    <property type="project" value="UniProtKB-KW"/>
</dbReference>
<dbReference type="InterPro" id="IPR014710">
    <property type="entry name" value="RmlC-like_jellyroll"/>
</dbReference>
<dbReference type="EMBL" id="BGPR01000092">
    <property type="protein sequence ID" value="GBL93263.1"/>
    <property type="molecule type" value="Genomic_DNA"/>
</dbReference>
<accession>A0A4Y2BMS0</accession>
<dbReference type="SUPFAM" id="SSF51182">
    <property type="entry name" value="RmlC-like cupins"/>
    <property type="match status" value="1"/>
</dbReference>
<dbReference type="InterPro" id="IPR012864">
    <property type="entry name" value="PCO/ADO"/>
</dbReference>
<comment type="caution">
    <text evidence="4">The sequence shown here is derived from an EMBL/GenBank/DDBJ whole genome shotgun (WGS) entry which is preliminary data.</text>
</comment>
<organism evidence="4 5">
    <name type="scientific">Araneus ventricosus</name>
    <name type="common">Orbweaver spider</name>
    <name type="synonym">Epeira ventricosa</name>
    <dbReference type="NCBI Taxonomy" id="182803"/>
    <lineage>
        <taxon>Eukaryota</taxon>
        <taxon>Metazoa</taxon>
        <taxon>Ecdysozoa</taxon>
        <taxon>Arthropoda</taxon>
        <taxon>Chelicerata</taxon>
        <taxon>Arachnida</taxon>
        <taxon>Araneae</taxon>
        <taxon>Araneomorphae</taxon>
        <taxon>Entelegynae</taxon>
        <taxon>Araneoidea</taxon>
        <taxon>Araneidae</taxon>
        <taxon>Araneus</taxon>
    </lineage>
</organism>
<sequence length="238" mass="26595">MSSIVELIAKQAQATFSRSITEESFLENLTKLIKNVNKVRASDLKLNKDTLRTINSDNDDKRLAPVTYIEVAENKTFSMGIFLLRSGARIPLHDHPGMHGVLKVIQGTVKITSYSAVSKVPSDIKLPQDIYNRVKGVQKERLIPVEKHSSGNVTEKDEPCVLKPKEGNFHEICAVGGTAAFLDILAPPYDMNERDCHYYVPLETSKTDSEVKCWLLRTTPPSDFWCESADYTGPKVSL</sequence>
<keyword evidence="4" id="KW-0223">Dioxygenase</keyword>
<dbReference type="GO" id="GO:0016702">
    <property type="term" value="F:oxidoreductase activity, acting on single donors with incorporation of molecular oxygen, incorporation of two atoms of oxygen"/>
    <property type="evidence" value="ECO:0007669"/>
    <property type="project" value="InterPro"/>
</dbReference>
<evidence type="ECO:0000256" key="3">
    <source>
        <dbReference type="ARBA" id="ARBA00023004"/>
    </source>
</evidence>
<evidence type="ECO:0000256" key="1">
    <source>
        <dbReference type="ARBA" id="ARBA00022723"/>
    </source>
</evidence>
<evidence type="ECO:0000313" key="5">
    <source>
        <dbReference type="Proteomes" id="UP000499080"/>
    </source>
</evidence>